<name>A9BKH4_HEMAN</name>
<keyword evidence="2" id="KW-0833">Ubl conjugation pathway</keyword>
<accession>A9BKH4</accession>
<dbReference type="Gene3D" id="2.40.40.50">
    <property type="entry name" value="Ubiquitin fusion degradation protein UFD1, N-terminal domain"/>
    <property type="match status" value="1"/>
</dbReference>
<dbReference type="GO" id="GO:0036503">
    <property type="term" value="P:ERAD pathway"/>
    <property type="evidence" value="ECO:0007669"/>
    <property type="project" value="TreeGrafter"/>
</dbReference>
<dbReference type="InterPro" id="IPR055417">
    <property type="entry name" value="UFD1_N1"/>
</dbReference>
<dbReference type="GO" id="GO:0034098">
    <property type="term" value="C:VCP-NPL4-UFD1 AAA ATPase complex"/>
    <property type="evidence" value="ECO:0007669"/>
    <property type="project" value="TreeGrafter"/>
</dbReference>
<feature type="domain" description="Ubiquitin fusion degradation protein UFD1 N-terminal subdomain 2" evidence="4">
    <location>
        <begin position="104"/>
        <end position="179"/>
    </location>
</feature>
<dbReference type="Pfam" id="PF24842">
    <property type="entry name" value="UFD1_N2"/>
    <property type="match status" value="1"/>
</dbReference>
<dbReference type="InterPro" id="IPR004854">
    <property type="entry name" value="Ufd1-like"/>
</dbReference>
<proteinExistence type="inferred from homology"/>
<dbReference type="PANTHER" id="PTHR12555:SF13">
    <property type="entry name" value="UBIQUITIN RECOGNITION FACTOR IN ER-ASSOCIATED DEGRADATION PROTEIN 1"/>
    <property type="match status" value="1"/>
</dbReference>
<dbReference type="AlphaFoldDB" id="A9BKH4"/>
<sequence>MEKKNLIFDFQLKCYPVSFIQKFELEKGDKIVLPPSILENLSTLDVEWPLMFELKSKFSGRVTHCGVMEFIADEGCAYIPYWMMQNLAICEGEKISFRYKHLEKGTFVKIQPQTLDFLDISNTKAVLESKLRNFTCLTKSDTISIEYNEIIYWLNVVEVKPGNAISIVETDVNVDFIAPNNSHNLEKEKFKNENNNYEESSD</sequence>
<evidence type="ECO:0000259" key="3">
    <source>
        <dbReference type="Pfam" id="PF03152"/>
    </source>
</evidence>
<dbReference type="EMBL" id="CP000881">
    <property type="protein sequence ID" value="ABW98007.1"/>
    <property type="molecule type" value="Genomic_DNA"/>
</dbReference>
<protein>
    <submittedName>
        <fullName evidence="5">Ufd</fullName>
    </submittedName>
</protein>
<dbReference type="Proteomes" id="UP000243127">
    <property type="component" value="Nucleomorph 1"/>
</dbReference>
<evidence type="ECO:0000256" key="2">
    <source>
        <dbReference type="ARBA" id="ARBA00022786"/>
    </source>
</evidence>
<dbReference type="FunFam" id="3.10.330.10:FF:000002">
    <property type="entry name" value="ubiquitin fusion degradation protein 1 homolog"/>
    <property type="match status" value="1"/>
</dbReference>
<reference evidence="5 6" key="1">
    <citation type="journal article" date="2007" name="Proc. Natl. Acad. Sci. U.S.A.">
        <title>Nucleomorph genome of Hemiselmis andersenii reveals complete intron loss and compaction as a driver of protein structure and function.</title>
        <authorList>
            <person name="Lane C.E."/>
            <person name="van den Heuvel K."/>
            <person name="Kozera C."/>
            <person name="Curtis B.A."/>
            <person name="Parsons B.J."/>
            <person name="Bowman S."/>
            <person name="Archibald J.M."/>
        </authorList>
    </citation>
    <scope>NUCLEOTIDE SEQUENCE [LARGE SCALE GENOMIC DNA]</scope>
    <source>
        <strain evidence="5 6">CCMP644</strain>
    </source>
</reference>
<feature type="domain" description="Ubiquitin fusion degradation protein UFD1 N-terminal subdomain 1" evidence="3">
    <location>
        <begin position="9"/>
        <end position="101"/>
    </location>
</feature>
<geneLocation type="nucleomorph" evidence="5"/>
<dbReference type="InterPro" id="IPR055418">
    <property type="entry name" value="UFD1_N2"/>
</dbReference>
<keyword evidence="5" id="KW-0542">Nucleomorph</keyword>
<comment type="similarity">
    <text evidence="1">Belongs to the UFD1 family.</text>
</comment>
<evidence type="ECO:0000313" key="5">
    <source>
        <dbReference type="EMBL" id="ABW98007.1"/>
    </source>
</evidence>
<dbReference type="PANTHER" id="PTHR12555">
    <property type="entry name" value="UBIQUITIN FUSION DEGRADATON PROTEIN 1"/>
    <property type="match status" value="1"/>
</dbReference>
<dbReference type="Pfam" id="PF03152">
    <property type="entry name" value="UFD1_N1"/>
    <property type="match status" value="1"/>
</dbReference>
<evidence type="ECO:0000313" key="6">
    <source>
        <dbReference type="Proteomes" id="UP000243127"/>
    </source>
</evidence>
<gene>
    <name evidence="5" type="ORF">HAN_1g172</name>
</gene>
<dbReference type="GO" id="GO:0031593">
    <property type="term" value="F:polyubiquitin modification-dependent protein binding"/>
    <property type="evidence" value="ECO:0007669"/>
    <property type="project" value="TreeGrafter"/>
</dbReference>
<dbReference type="GO" id="GO:0006511">
    <property type="term" value="P:ubiquitin-dependent protein catabolic process"/>
    <property type="evidence" value="ECO:0007669"/>
    <property type="project" value="InterPro"/>
</dbReference>
<organism evidence="5 6">
    <name type="scientific">Hemiselmis andersenii</name>
    <name type="common">Cryptophyte alga</name>
    <dbReference type="NCBI Taxonomy" id="464988"/>
    <lineage>
        <taxon>Eukaryota</taxon>
        <taxon>Cryptophyceae</taxon>
        <taxon>Cryptomonadales</taxon>
        <taxon>Hemiselmidaceae</taxon>
        <taxon>Hemiselmis</taxon>
    </lineage>
</organism>
<dbReference type="RefSeq" id="XP_001712332.1">
    <property type="nucleotide sequence ID" value="XM_001712280.1"/>
</dbReference>
<evidence type="ECO:0000256" key="1">
    <source>
        <dbReference type="ARBA" id="ARBA00006043"/>
    </source>
</evidence>
<evidence type="ECO:0000259" key="4">
    <source>
        <dbReference type="Pfam" id="PF24842"/>
    </source>
</evidence>
<dbReference type="GeneID" id="5739578"/>
<dbReference type="InterPro" id="IPR042299">
    <property type="entry name" value="Ufd1-like_Nn"/>
</dbReference>
<dbReference type="Gene3D" id="3.10.330.10">
    <property type="match status" value="1"/>
</dbReference>